<feature type="compositionally biased region" description="Low complexity" evidence="1">
    <location>
        <begin position="1"/>
        <end position="15"/>
    </location>
</feature>
<dbReference type="EMBL" id="KB599102">
    <property type="protein sequence ID" value="EMP24652.1"/>
    <property type="molecule type" value="Genomic_DNA"/>
</dbReference>
<gene>
    <name evidence="2" type="ORF">UY3_18282</name>
</gene>
<feature type="region of interest" description="Disordered" evidence="1">
    <location>
        <begin position="1"/>
        <end position="22"/>
    </location>
</feature>
<organism evidence="2 3">
    <name type="scientific">Chelonia mydas</name>
    <name type="common">Green sea-turtle</name>
    <name type="synonym">Chelonia agassizi</name>
    <dbReference type="NCBI Taxonomy" id="8469"/>
    <lineage>
        <taxon>Eukaryota</taxon>
        <taxon>Metazoa</taxon>
        <taxon>Chordata</taxon>
        <taxon>Craniata</taxon>
        <taxon>Vertebrata</taxon>
        <taxon>Euteleostomi</taxon>
        <taxon>Archelosauria</taxon>
        <taxon>Testudinata</taxon>
        <taxon>Testudines</taxon>
        <taxon>Cryptodira</taxon>
        <taxon>Durocryptodira</taxon>
        <taxon>Americhelydia</taxon>
        <taxon>Chelonioidea</taxon>
        <taxon>Cheloniidae</taxon>
        <taxon>Chelonia</taxon>
    </lineage>
</organism>
<protein>
    <submittedName>
        <fullName evidence="2">Uncharacterized protein</fullName>
    </submittedName>
</protein>
<evidence type="ECO:0000313" key="3">
    <source>
        <dbReference type="Proteomes" id="UP000031443"/>
    </source>
</evidence>
<keyword evidence="3" id="KW-1185">Reference proteome</keyword>
<evidence type="ECO:0000313" key="2">
    <source>
        <dbReference type="EMBL" id="EMP24652.1"/>
    </source>
</evidence>
<proteinExistence type="predicted"/>
<dbReference type="Proteomes" id="UP000031443">
    <property type="component" value="Unassembled WGS sequence"/>
</dbReference>
<accession>M7B8S6</accession>
<name>M7B8S6_CHEMY</name>
<sequence>MGAAELALGAGAANGDPLSPTPGTWLQLVSTSPGETVHSFVIGAPYNRSAAKNSSTDIHLKHDTWPVYID</sequence>
<evidence type="ECO:0000256" key="1">
    <source>
        <dbReference type="SAM" id="MobiDB-lite"/>
    </source>
</evidence>
<reference evidence="3" key="1">
    <citation type="journal article" date="2013" name="Nat. Genet.">
        <title>The draft genomes of soft-shell turtle and green sea turtle yield insights into the development and evolution of the turtle-specific body plan.</title>
        <authorList>
            <person name="Wang Z."/>
            <person name="Pascual-Anaya J."/>
            <person name="Zadissa A."/>
            <person name="Li W."/>
            <person name="Niimura Y."/>
            <person name="Huang Z."/>
            <person name="Li C."/>
            <person name="White S."/>
            <person name="Xiong Z."/>
            <person name="Fang D."/>
            <person name="Wang B."/>
            <person name="Ming Y."/>
            <person name="Chen Y."/>
            <person name="Zheng Y."/>
            <person name="Kuraku S."/>
            <person name="Pignatelli M."/>
            <person name="Herrero J."/>
            <person name="Beal K."/>
            <person name="Nozawa M."/>
            <person name="Li Q."/>
            <person name="Wang J."/>
            <person name="Zhang H."/>
            <person name="Yu L."/>
            <person name="Shigenobu S."/>
            <person name="Wang J."/>
            <person name="Liu J."/>
            <person name="Flicek P."/>
            <person name="Searle S."/>
            <person name="Wang J."/>
            <person name="Kuratani S."/>
            <person name="Yin Y."/>
            <person name="Aken B."/>
            <person name="Zhang G."/>
            <person name="Irie N."/>
        </authorList>
    </citation>
    <scope>NUCLEOTIDE SEQUENCE [LARGE SCALE GENOMIC DNA]</scope>
</reference>
<dbReference type="AlphaFoldDB" id="M7B8S6"/>